<evidence type="ECO:0000259" key="6">
    <source>
        <dbReference type="PROSITE" id="PS51192"/>
    </source>
</evidence>
<dbReference type="InterPro" id="IPR011709">
    <property type="entry name" value="DEAD-box_helicase_OB_fold"/>
</dbReference>
<keyword evidence="4" id="KW-0067">ATP-binding</keyword>
<keyword evidence="2 8" id="KW-0378">Hydrolase</keyword>
<dbReference type="InterPro" id="IPR007502">
    <property type="entry name" value="Helicase-assoc_dom"/>
</dbReference>
<dbReference type="Pfam" id="PF00271">
    <property type="entry name" value="Helicase_C"/>
    <property type="match status" value="1"/>
</dbReference>
<feature type="region of interest" description="Disordered" evidence="5">
    <location>
        <begin position="1"/>
        <end position="48"/>
    </location>
</feature>
<dbReference type="InterPro" id="IPR001650">
    <property type="entry name" value="Helicase_C-like"/>
</dbReference>
<evidence type="ECO:0000256" key="2">
    <source>
        <dbReference type="ARBA" id="ARBA00022801"/>
    </source>
</evidence>
<sequence length="1443" mass="158991">MTDDQPRDSAPRRRRGEGGDRTAPDRRSRGRGRRDRQGPPRQPRVDPRMLAAAAQVRSAVEVPTITYPEELPVSARREDIAKAIAEHQVVIVAGETGSGKTTQLPKICLELGRGRAGQIGHTQPRRIAARSVAERIAEEIGTPLGGIVGYQVRFTDESSPETLVRVITDGVLLAQIQRDPELRAYDTLIIDEAHERSLNIDFLLGYLTNLLPRRPDLKVIITSATIDSQRFARHFAPGGPLPYEPPDDALGQVDAAVAPAPSTSAARDDVPVAPVVEVTGRTYPVDILYRPLEGATKGDEKDLVTGIVDACDELMTWGDGDILVFLSGEREIRDAADALEGHYGDRVRNPRHPRRIEVLPLYSRLTAAEQHRVFERHTARRIVLSTNVAETSLTVPGIHYVVDPGTARISRYSKATKVQRLPIEPISQASANQRSGRAGRLADGIAIRLYSQEDFESRPRFTEPEILRTSLASVLLQMISVGVVASPEDMASFPFVEPPDTRAIRDGMNLLAELGAISQRDGGTRLTETGRALARLPMDPRQARMIVEAAKHGVAHEVAVIAAAMSIQDPRERPSENREAADLMHRRFADPSSDLLSYLNLWEHLRERRRELSGSAFRRLVKAEHLHYLRVREWQDVVQQIREAAKPLGIAMQAGKPQRATVESDEKATGALRHVWNEEAIHRSVLAGLLSQIGMQETIDVKASEFSHLTGDKRQAAIRKARKRASNEYLGSRGVRFAINPGSPLSKRPPEFVMAAEIVETNRLWARDVASIKPEWAEELAGELAKHTYSDPHWSTKQGAAMAHEKVLLYGVPIIADRTILWGRIRPAEARDMFLRHALVQGEWTTHHRFWKDNQRLLAELEEVEARSRTRGLIADEETLFDFYDERVPDSVVSARHFDRWWKDASRSTPDLLTLRREDLLPPGADVDPDAFPDAWPQGELTLPLQYAFDPGASHDGVSVRIPLALLPRVVPDGFDWLVPGLLDELTTETIRALPKAVRRRLVPAPDTARDVVAWLDRATPAWADMARAGDMAEPFRTAFTRAIKATKDVDIPDDAWLEVDGRLPSHLRVTFEAVEGTRTVSSSTDLIALQRELAPRTEAAVRRAVAQPRPSSRDRKGDQHAKPSPADLTPAVPTTLPEQEGLTTWPTLPGGSLPDHVEGVVGGVAVRGYPAIVAEKGPRTSLRVLPDALARDAAHPAGVRRLLLADVGLQTGRVTSRWTSRESLLLASAPYRTTDALVDDLQLAAVTALTSPGSGTEIDAATIRSADAYAAARAVVRERLEEQVQAIVGLALPVLEAARDLDSALRSSTSMALLNVLSELRAQSADLVSDGFIGRTPLTRLRHVTRYLKAAKVRLDKAAGASARDTELAWKVRAVADEYAAVRTAVESGRTDLARAAQVDEVRWMIEEYRVSLFAQQLGTDGPVSDKRIRKALAEVSAGATR</sequence>
<dbReference type="Pfam" id="PF21010">
    <property type="entry name" value="HA2_C"/>
    <property type="match status" value="1"/>
</dbReference>
<dbReference type="SUPFAM" id="SSF52540">
    <property type="entry name" value="P-loop containing nucleoside triphosphate hydrolases"/>
    <property type="match status" value="1"/>
</dbReference>
<keyword evidence="9" id="KW-1185">Reference proteome</keyword>
<dbReference type="PANTHER" id="PTHR18934:SF99">
    <property type="entry name" value="ATP-DEPENDENT RNA HELICASE DHX37-RELATED"/>
    <property type="match status" value="1"/>
</dbReference>
<gene>
    <name evidence="8" type="primary">hrpA</name>
    <name evidence="8" type="ORF">RN606_08130</name>
</gene>
<dbReference type="CDD" id="cd18791">
    <property type="entry name" value="SF2_C_RHA"/>
    <property type="match status" value="1"/>
</dbReference>
<evidence type="ECO:0000256" key="4">
    <source>
        <dbReference type="ARBA" id="ARBA00022840"/>
    </source>
</evidence>
<dbReference type="InterPro" id="IPR027417">
    <property type="entry name" value="P-loop_NTPase"/>
</dbReference>
<accession>A0AA96F574</accession>
<keyword evidence="1" id="KW-0547">Nucleotide-binding</keyword>
<evidence type="ECO:0000256" key="5">
    <source>
        <dbReference type="SAM" id="MobiDB-lite"/>
    </source>
</evidence>
<feature type="compositionally biased region" description="Basic and acidic residues" evidence="5">
    <location>
        <begin position="1112"/>
        <end position="1122"/>
    </location>
</feature>
<dbReference type="SMART" id="SM00490">
    <property type="entry name" value="HELICc"/>
    <property type="match status" value="1"/>
</dbReference>
<evidence type="ECO:0000256" key="1">
    <source>
        <dbReference type="ARBA" id="ARBA00022741"/>
    </source>
</evidence>
<dbReference type="GO" id="GO:0003724">
    <property type="term" value="F:RNA helicase activity"/>
    <property type="evidence" value="ECO:0007669"/>
    <property type="project" value="UniProtKB-EC"/>
</dbReference>
<dbReference type="InterPro" id="IPR003593">
    <property type="entry name" value="AAA+_ATPase"/>
</dbReference>
<dbReference type="PANTHER" id="PTHR18934">
    <property type="entry name" value="ATP-DEPENDENT RNA HELICASE"/>
    <property type="match status" value="1"/>
</dbReference>
<dbReference type="InterPro" id="IPR024590">
    <property type="entry name" value="HrpA_C"/>
</dbReference>
<dbReference type="Pfam" id="PF07717">
    <property type="entry name" value="OB_NTP_bind"/>
    <property type="match status" value="1"/>
</dbReference>
<evidence type="ECO:0000256" key="3">
    <source>
        <dbReference type="ARBA" id="ARBA00022806"/>
    </source>
</evidence>
<dbReference type="Gene3D" id="1.20.120.1080">
    <property type="match status" value="1"/>
</dbReference>
<organism evidence="8 9">
    <name type="scientific">Demequina capsici</name>
    <dbReference type="NCBI Taxonomy" id="3075620"/>
    <lineage>
        <taxon>Bacteria</taxon>
        <taxon>Bacillati</taxon>
        <taxon>Actinomycetota</taxon>
        <taxon>Actinomycetes</taxon>
        <taxon>Micrococcales</taxon>
        <taxon>Demequinaceae</taxon>
        <taxon>Demequina</taxon>
    </lineage>
</organism>
<feature type="compositionally biased region" description="Basic and acidic residues" evidence="5">
    <location>
        <begin position="35"/>
        <end position="47"/>
    </location>
</feature>
<dbReference type="GO" id="GO:0005524">
    <property type="term" value="F:ATP binding"/>
    <property type="evidence" value="ECO:0007669"/>
    <property type="project" value="UniProtKB-KW"/>
</dbReference>
<dbReference type="InterPro" id="IPR014001">
    <property type="entry name" value="Helicase_ATP-bd"/>
</dbReference>
<dbReference type="GO" id="GO:0016787">
    <property type="term" value="F:hydrolase activity"/>
    <property type="evidence" value="ECO:0007669"/>
    <property type="project" value="UniProtKB-KW"/>
</dbReference>
<name>A0AA96F574_9MICO</name>
<dbReference type="NCBIfam" id="TIGR01967">
    <property type="entry name" value="DEAH_box_HrpA"/>
    <property type="match status" value="1"/>
</dbReference>
<protein>
    <submittedName>
        <fullName evidence="8">ATP-dependent RNA helicase HrpA</fullName>
        <ecNumber evidence="8">3.6.4.13</ecNumber>
    </submittedName>
</protein>
<dbReference type="PROSITE" id="PS51194">
    <property type="entry name" value="HELICASE_CTER"/>
    <property type="match status" value="1"/>
</dbReference>
<dbReference type="InterPro" id="IPR011545">
    <property type="entry name" value="DEAD/DEAH_box_helicase_dom"/>
</dbReference>
<feature type="compositionally biased region" description="Basic and acidic residues" evidence="5">
    <location>
        <begin position="1"/>
        <end position="27"/>
    </location>
</feature>
<dbReference type="Pfam" id="PF11898">
    <property type="entry name" value="DUF3418"/>
    <property type="match status" value="1"/>
</dbReference>
<evidence type="ECO:0000259" key="7">
    <source>
        <dbReference type="PROSITE" id="PS51194"/>
    </source>
</evidence>
<feature type="domain" description="Helicase C-terminal" evidence="7">
    <location>
        <begin position="310"/>
        <end position="482"/>
    </location>
</feature>
<feature type="region of interest" description="Disordered" evidence="5">
    <location>
        <begin position="1098"/>
        <end position="1154"/>
    </location>
</feature>
<dbReference type="Gene3D" id="3.40.50.300">
    <property type="entry name" value="P-loop containing nucleotide triphosphate hydrolases"/>
    <property type="match status" value="2"/>
</dbReference>
<proteinExistence type="predicted"/>
<dbReference type="SMART" id="SM00382">
    <property type="entry name" value="AAA"/>
    <property type="match status" value="1"/>
</dbReference>
<reference evidence="8 9" key="1">
    <citation type="submission" date="2023-09" db="EMBL/GenBank/DDBJ databases">
        <title>Demequina sp. a novel bacteria isolated from Capsicum annuum.</title>
        <authorList>
            <person name="Humaira Z."/>
            <person name="Lee J."/>
            <person name="Cho D."/>
        </authorList>
    </citation>
    <scope>NUCLEOTIDE SEQUENCE [LARGE SCALE GENOMIC DNA]</scope>
    <source>
        <strain evidence="8 9">OYTSA14</strain>
    </source>
</reference>
<feature type="domain" description="Helicase ATP-binding" evidence="6">
    <location>
        <begin position="81"/>
        <end position="244"/>
    </location>
</feature>
<dbReference type="SMART" id="SM00487">
    <property type="entry name" value="DEXDc"/>
    <property type="match status" value="1"/>
</dbReference>
<evidence type="ECO:0000313" key="8">
    <source>
        <dbReference type="EMBL" id="WNM23333.1"/>
    </source>
</evidence>
<evidence type="ECO:0000313" key="9">
    <source>
        <dbReference type="Proteomes" id="UP001304125"/>
    </source>
</evidence>
<dbReference type="Pfam" id="PF00270">
    <property type="entry name" value="DEAD"/>
    <property type="match status" value="1"/>
</dbReference>
<dbReference type="EC" id="3.6.4.13" evidence="8"/>
<dbReference type="EMBL" id="CP134879">
    <property type="protein sequence ID" value="WNM23333.1"/>
    <property type="molecule type" value="Genomic_DNA"/>
</dbReference>
<dbReference type="PROSITE" id="PS51192">
    <property type="entry name" value="HELICASE_ATP_BIND_1"/>
    <property type="match status" value="1"/>
</dbReference>
<dbReference type="FunFam" id="1.20.120.1080:FF:000005">
    <property type="entry name" value="ATP-dependent helicase HrpA"/>
    <property type="match status" value="1"/>
</dbReference>
<dbReference type="Proteomes" id="UP001304125">
    <property type="component" value="Chromosome"/>
</dbReference>
<dbReference type="GO" id="GO:0003723">
    <property type="term" value="F:RNA binding"/>
    <property type="evidence" value="ECO:0007669"/>
    <property type="project" value="TreeGrafter"/>
</dbReference>
<dbReference type="SMART" id="SM00847">
    <property type="entry name" value="HA2"/>
    <property type="match status" value="1"/>
</dbReference>
<keyword evidence="3 8" id="KW-0347">Helicase</keyword>
<dbReference type="InterPro" id="IPR010222">
    <property type="entry name" value="RNA_helicase_HrpA"/>
</dbReference>